<sequence>MKPILLSSLKTALCLAIALMSISCGQRKAVSPDTEFSTWISAYSGGMLGTDATIRIVFGSPLSSLTDADGNPVTDMDRKDLDRLFSFSPALKGTARIVGDDTVEFIPDDGQLKPGTVYKANFRLGDAVNTGDSRLDNFRFSFATAPKEVQMEVDWMMISEKSIDKARVIGTLYFSEPPVPDAEMRMLSCSYPDKSYRMTFKRSEDGLSSRFQIAGLARGDEDRTLTLLVDGSSDGFGSRQEEKVIIPAKTGFKVAGAELVEATNPYVDITFSQPVDKKSNLSGMFRIDRAGRTWTDVTDNIVRLYFEDFDNEDMTLQIAAGIRSSSGERLEVPVEINLSGNELKPAVEIPLKGNILPDDKELLLPLRAVNLSAVDISVVRIYEDNILYFLQDNDLGDDNELRRFGRLVCKQTVRLDTDPGLDLGKWQDFAIDLSGLFRQEPGAIYRIRVSFCQDYSLYGKRLTARSSEGTNDAGTLIKLRPEDLDDEDALIWDTPSPYYYESFHKDGYNWKERNNPDRPTYYMMGNRFPYCNLMTSDLGIIAKSAEDGNIWVAVNDIISAEPVEGASVKVYNYQLRLIGEAETDSKGFASIETSGVPFAVTASSGKSISYLKVTSGSEKSLSRFDTGGQKIEAGLKCFIYGERGVWRPGDTLHVSAMIDDPQDRIPDSHPVTMELYSPLGQFHTRMVNNKGTDGLYVFDIPTSADDPTGTWNAYFKVGGSSFHKALMIETIKPNRLKISLETSENVLQSGKLTRLRLAASWLTGPAADGLNGKVEMNLSPAGKTFEGYDGYIFYDPTVPASQTSVKLLDARLDGKGIAEKDIVMPALDKTPGMMEARLVSSVQESGGDESITSKTVLFSPYSAYVGIRMPGSSGDYLETDTTHTFKVTVIDKDGRRIKGHRIEYRIFKIDWSWWWESKAEELASYVNSSSAKPYSKGSFVSSSEGVHEIPFRLDYPQWGRFLVYVKDLDSGHATGCIFTADWPAYRGRSDKKDPDALTMLTFSTDKKEYKVGEQVTVFIPAADGGRALVSLENGSRILSSDWVETSAEGDTPYKFTVTEEMSPNFYIHISLLQKHGNTSNDLPVRMYGVMPVMVENPESHLHPQISMPDVVRPLEEFSVRISERDGKKMTYTLAIVDEGLLDITAFRTPDPWAAMYAREALGVKTWDLYDNVIGAFGGRLSPMASIGGDQMINKESRQDNRFNPVVRFLGPFSLDKRENVHKITLPMYVGSVRVMVVAGKDGAYGNADRTIPVRTPLMVLPTLPRSLAPGEQFTLPVNVFAMERPEPDVKVSVSVSGNAEVISDKAQHISFAETGDKLVNFTLSTTGEGSAKVTVTATGGGYTACETLSVPVRNPNPTITSRYTAMLESGESTVLEYGPLSGTGASAILGLSSLPAMDIHGTFRYMMDYGNDCSEQLAARGITLLSLKKLLAAEETAAVDSLVPLLLGKLYARQLADGGFSVWPGQAAANEWISSMAGQFMSLAAAQGFEVDKGVFSSWLNFQKRCVRNYKESSAGNASARSAASNQAYRLYTLALASAAEDGAMNRLREAGNISGPAKWLLASAYAIDGKKSVAKGIISGLKTETAEYSPDDRTYSSPLRDKAIMLESLVLTDDIQGALALAADIADDSGVRMLTTQYSAFMASAMSRMADKLNTGALHAEVGYPAASDQATEKINSADAVASKSLDISEKSVMVKNLSDGPVYAVITAREKPAPDTAISAASSGIGLAVSWYDLDGNPVSPEKLAQGTDFRMTVTVMNNSGTADLSSLALNIPVPSGWEIFNERLYGTTSADQSGYEYMDIRDDKAMYYFDLDKGTRKSFSVRLRAAYKGEFILPSISCEAMYSPENNARTASGKAIVY</sequence>
<comment type="similarity">
    <text evidence="1">Belongs to the protease inhibitor I39 (alpha-2-macroglobulin) family. Bacterial alpha-2-macroglobulin subfamily.</text>
</comment>
<dbReference type="SMART" id="SM01360">
    <property type="entry name" value="A2M"/>
    <property type="match status" value="1"/>
</dbReference>
<dbReference type="Pfam" id="PF01835">
    <property type="entry name" value="MG2"/>
    <property type="match status" value="1"/>
</dbReference>
<dbReference type="InterPro" id="IPR013783">
    <property type="entry name" value="Ig-like_fold"/>
</dbReference>
<dbReference type="InterPro" id="IPR002890">
    <property type="entry name" value="MG2"/>
</dbReference>
<evidence type="ECO:0000256" key="3">
    <source>
        <dbReference type="SAM" id="SignalP"/>
    </source>
</evidence>
<dbReference type="Proteomes" id="UP000823757">
    <property type="component" value="Unassembled WGS sequence"/>
</dbReference>
<dbReference type="InterPro" id="IPR051802">
    <property type="entry name" value="YfhM-like"/>
</dbReference>
<dbReference type="InterPro" id="IPR008930">
    <property type="entry name" value="Terpenoid_cyclase/PrenylTrfase"/>
</dbReference>
<dbReference type="PROSITE" id="PS51257">
    <property type="entry name" value="PROKAR_LIPOPROTEIN"/>
    <property type="match status" value="1"/>
</dbReference>
<dbReference type="PANTHER" id="PTHR40094:SF1">
    <property type="entry name" value="UBIQUITIN DOMAIN-CONTAINING PROTEIN"/>
    <property type="match status" value="1"/>
</dbReference>
<dbReference type="Pfam" id="PF17962">
    <property type="entry name" value="bMG6"/>
    <property type="match status" value="1"/>
</dbReference>
<dbReference type="InterPro" id="IPR001599">
    <property type="entry name" value="Macroglobln_a2"/>
</dbReference>
<dbReference type="Pfam" id="PF17973">
    <property type="entry name" value="bMG10"/>
    <property type="match status" value="1"/>
</dbReference>
<evidence type="ECO:0000313" key="7">
    <source>
        <dbReference type="Proteomes" id="UP000823757"/>
    </source>
</evidence>
<dbReference type="InterPro" id="IPR041462">
    <property type="entry name" value="Bact_A2M_MG6"/>
</dbReference>
<feature type="signal peptide" evidence="3">
    <location>
        <begin position="1"/>
        <end position="29"/>
    </location>
</feature>
<dbReference type="Pfam" id="PF07703">
    <property type="entry name" value="A2M_BRD"/>
    <property type="match status" value="1"/>
</dbReference>
<evidence type="ECO:0000313" key="6">
    <source>
        <dbReference type="EMBL" id="MBO8473905.1"/>
    </source>
</evidence>
<proteinExistence type="inferred from homology"/>
<feature type="domain" description="Alpha-2-macroglobulin bait region" evidence="4">
    <location>
        <begin position="1000"/>
        <end position="1143"/>
    </location>
</feature>
<evidence type="ECO:0000256" key="2">
    <source>
        <dbReference type="ARBA" id="ARBA00022729"/>
    </source>
</evidence>
<protein>
    <submittedName>
        <fullName evidence="6">Alpha-2-macroglobulin</fullName>
    </submittedName>
</protein>
<dbReference type="SMART" id="SM01359">
    <property type="entry name" value="A2M_N_2"/>
    <property type="match status" value="1"/>
</dbReference>
<keyword evidence="2 3" id="KW-0732">Signal</keyword>
<dbReference type="PANTHER" id="PTHR40094">
    <property type="entry name" value="ALPHA-2-MACROGLOBULIN HOMOLOG"/>
    <property type="match status" value="1"/>
</dbReference>
<dbReference type="SUPFAM" id="SSF48239">
    <property type="entry name" value="Terpenoid cyclases/Protein prenyltransferases"/>
    <property type="match status" value="1"/>
</dbReference>
<dbReference type="Gene3D" id="1.50.10.20">
    <property type="match status" value="1"/>
</dbReference>
<accession>A0A9D9IKK1</accession>
<dbReference type="InterPro" id="IPR011625">
    <property type="entry name" value="A2M_N_BRD"/>
</dbReference>
<evidence type="ECO:0000259" key="5">
    <source>
        <dbReference type="SMART" id="SM01360"/>
    </source>
</evidence>
<gene>
    <name evidence="6" type="ORF">IAB91_01255</name>
</gene>
<comment type="caution">
    <text evidence="6">The sequence shown here is derived from an EMBL/GenBank/DDBJ whole genome shotgun (WGS) entry which is preliminary data.</text>
</comment>
<evidence type="ECO:0000259" key="4">
    <source>
        <dbReference type="SMART" id="SM01359"/>
    </source>
</evidence>
<dbReference type="InterPro" id="IPR041246">
    <property type="entry name" value="Bact_MG10"/>
</dbReference>
<dbReference type="Gene3D" id="2.60.40.1930">
    <property type="match status" value="1"/>
</dbReference>
<dbReference type="Pfam" id="PF17972">
    <property type="entry name" value="bMG5"/>
    <property type="match status" value="1"/>
</dbReference>
<dbReference type="Gene3D" id="2.60.40.10">
    <property type="entry name" value="Immunoglobulins"/>
    <property type="match status" value="1"/>
</dbReference>
<dbReference type="InterPro" id="IPR021868">
    <property type="entry name" value="Alpha_2_Macroglob_MG3"/>
</dbReference>
<evidence type="ECO:0000256" key="1">
    <source>
        <dbReference type="ARBA" id="ARBA00010556"/>
    </source>
</evidence>
<dbReference type="Pfam" id="PF00207">
    <property type="entry name" value="A2M"/>
    <property type="match status" value="1"/>
</dbReference>
<name>A0A9D9IKK1_9BACT</name>
<organism evidence="6 7">
    <name type="scientific">Candidatus Cryptobacteroides faecigallinarum</name>
    <dbReference type="NCBI Taxonomy" id="2840763"/>
    <lineage>
        <taxon>Bacteria</taxon>
        <taxon>Pseudomonadati</taxon>
        <taxon>Bacteroidota</taxon>
        <taxon>Bacteroidia</taxon>
        <taxon>Bacteroidales</taxon>
        <taxon>Candidatus Cryptobacteroides</taxon>
    </lineage>
</organism>
<feature type="chain" id="PRO_5039545390" evidence="3">
    <location>
        <begin position="30"/>
        <end position="1861"/>
    </location>
</feature>
<dbReference type="EMBL" id="JADIMD010000017">
    <property type="protein sequence ID" value="MBO8473905.1"/>
    <property type="molecule type" value="Genomic_DNA"/>
</dbReference>
<dbReference type="InterPro" id="IPR041203">
    <property type="entry name" value="Bact_A2M_MG5"/>
</dbReference>
<feature type="domain" description="Alpha-2-macroglobulin" evidence="5">
    <location>
        <begin position="1205"/>
        <end position="1293"/>
    </location>
</feature>
<reference evidence="6" key="2">
    <citation type="journal article" date="2021" name="PeerJ">
        <title>Extensive microbial diversity within the chicken gut microbiome revealed by metagenomics and culture.</title>
        <authorList>
            <person name="Gilroy R."/>
            <person name="Ravi A."/>
            <person name="Getino M."/>
            <person name="Pursley I."/>
            <person name="Horton D.L."/>
            <person name="Alikhan N.F."/>
            <person name="Baker D."/>
            <person name="Gharbi K."/>
            <person name="Hall N."/>
            <person name="Watson M."/>
            <person name="Adriaenssens E.M."/>
            <person name="Foster-Nyarko E."/>
            <person name="Jarju S."/>
            <person name="Secka A."/>
            <person name="Antonio M."/>
            <person name="Oren A."/>
            <person name="Chaudhuri R.R."/>
            <person name="La Ragione R."/>
            <person name="Hildebrand F."/>
            <person name="Pallen M.J."/>
        </authorList>
    </citation>
    <scope>NUCLEOTIDE SEQUENCE</scope>
    <source>
        <strain evidence="6">B1-13419</strain>
    </source>
</reference>
<reference evidence="6" key="1">
    <citation type="submission" date="2020-10" db="EMBL/GenBank/DDBJ databases">
        <authorList>
            <person name="Gilroy R."/>
        </authorList>
    </citation>
    <scope>NUCLEOTIDE SEQUENCE</scope>
    <source>
        <strain evidence="6">B1-13419</strain>
    </source>
</reference>
<dbReference type="GO" id="GO:0004866">
    <property type="term" value="F:endopeptidase inhibitor activity"/>
    <property type="evidence" value="ECO:0007669"/>
    <property type="project" value="InterPro"/>
</dbReference>
<dbReference type="Pfam" id="PF11974">
    <property type="entry name" value="bMG3"/>
    <property type="match status" value="1"/>
</dbReference>